<name>A0A8X7W6E6_BRACI</name>
<dbReference type="InterPro" id="IPR055294">
    <property type="entry name" value="FBL60-like"/>
</dbReference>
<dbReference type="PANTHER" id="PTHR31293">
    <property type="entry name" value="RNI-LIKE SUPERFAMILY PROTEIN"/>
    <property type="match status" value="1"/>
</dbReference>
<comment type="caution">
    <text evidence="1">The sequence shown here is derived from an EMBL/GenBank/DDBJ whole genome shotgun (WGS) entry which is preliminary data.</text>
</comment>
<accession>A0A8X7W6E6</accession>
<proteinExistence type="predicted"/>
<keyword evidence="2" id="KW-1185">Reference proteome</keyword>
<evidence type="ECO:0000313" key="2">
    <source>
        <dbReference type="Proteomes" id="UP000886595"/>
    </source>
</evidence>
<dbReference type="AlphaFoldDB" id="A0A8X7W6E6"/>
<gene>
    <name evidence="1" type="ORF">Bca52824_006664</name>
</gene>
<dbReference type="PANTHER" id="PTHR31293:SF12">
    <property type="entry name" value="RNI-LIKE SUPERFAMILY PROTEIN"/>
    <property type="match status" value="1"/>
</dbReference>
<protein>
    <submittedName>
        <fullName evidence="1">Uncharacterized protein</fullName>
    </submittedName>
</protein>
<organism evidence="1 2">
    <name type="scientific">Brassica carinata</name>
    <name type="common">Ethiopian mustard</name>
    <name type="synonym">Abyssinian cabbage</name>
    <dbReference type="NCBI Taxonomy" id="52824"/>
    <lineage>
        <taxon>Eukaryota</taxon>
        <taxon>Viridiplantae</taxon>
        <taxon>Streptophyta</taxon>
        <taxon>Embryophyta</taxon>
        <taxon>Tracheophyta</taxon>
        <taxon>Spermatophyta</taxon>
        <taxon>Magnoliopsida</taxon>
        <taxon>eudicotyledons</taxon>
        <taxon>Gunneridae</taxon>
        <taxon>Pentapetalae</taxon>
        <taxon>rosids</taxon>
        <taxon>malvids</taxon>
        <taxon>Brassicales</taxon>
        <taxon>Brassicaceae</taxon>
        <taxon>Brassiceae</taxon>
        <taxon>Brassica</taxon>
    </lineage>
</organism>
<evidence type="ECO:0000313" key="1">
    <source>
        <dbReference type="EMBL" id="KAG2323936.1"/>
    </source>
</evidence>
<reference evidence="1 2" key="1">
    <citation type="submission" date="2020-02" db="EMBL/GenBank/DDBJ databases">
        <authorList>
            <person name="Ma Q."/>
            <person name="Huang Y."/>
            <person name="Song X."/>
            <person name="Pei D."/>
        </authorList>
    </citation>
    <scope>NUCLEOTIDE SEQUENCE [LARGE SCALE GENOMIC DNA]</scope>
    <source>
        <strain evidence="1">Sxm20200214</strain>
        <tissue evidence="1">Leaf</tissue>
    </source>
</reference>
<dbReference type="OrthoDB" id="594804at2759"/>
<sequence length="131" mass="14789">MTLSNHLCDSFIIHSIGPSAKVDIDVRFNVEHGVPLGPDNSSKITGFLTRLSTVKEMKISLDTLDVIHDYCGMKQLPQFSNLSSLDAHFQETTWEMLPTFLESCPNLHSLFLVLLLHHQRNHVDSKKVYGV</sequence>
<dbReference type="EMBL" id="JAAMPC010000002">
    <property type="protein sequence ID" value="KAG2323936.1"/>
    <property type="molecule type" value="Genomic_DNA"/>
</dbReference>
<dbReference type="Proteomes" id="UP000886595">
    <property type="component" value="Unassembled WGS sequence"/>
</dbReference>